<name>A0ABN1GW89_9ACTN</name>
<keyword evidence="2" id="KW-1185">Reference proteome</keyword>
<sequence length="67" mass="7100">MAEWGVGDWWGFPAGMWSRIGPLPAPSLNPPGVGPRPERSRLPPGVLSAAARWPLLAQFPAPLKACG</sequence>
<organism evidence="1 2">
    <name type="scientific">Streptomyces crystallinus</name>
    <dbReference type="NCBI Taxonomy" id="68191"/>
    <lineage>
        <taxon>Bacteria</taxon>
        <taxon>Bacillati</taxon>
        <taxon>Actinomycetota</taxon>
        <taxon>Actinomycetes</taxon>
        <taxon>Kitasatosporales</taxon>
        <taxon>Streptomycetaceae</taxon>
        <taxon>Streptomyces</taxon>
    </lineage>
</organism>
<reference evidence="1 2" key="1">
    <citation type="journal article" date="2019" name="Int. J. Syst. Evol. Microbiol.">
        <title>The Global Catalogue of Microorganisms (GCM) 10K type strain sequencing project: providing services to taxonomists for standard genome sequencing and annotation.</title>
        <authorList>
            <consortium name="The Broad Institute Genomics Platform"/>
            <consortium name="The Broad Institute Genome Sequencing Center for Infectious Disease"/>
            <person name="Wu L."/>
            <person name="Ma J."/>
        </authorList>
    </citation>
    <scope>NUCLEOTIDE SEQUENCE [LARGE SCALE GENOMIC DNA]</scope>
    <source>
        <strain evidence="1 2">JCM 5067</strain>
    </source>
</reference>
<protein>
    <submittedName>
        <fullName evidence="1">Uncharacterized protein</fullName>
    </submittedName>
</protein>
<accession>A0ABN1GW89</accession>
<dbReference type="Proteomes" id="UP001500668">
    <property type="component" value="Unassembled WGS sequence"/>
</dbReference>
<dbReference type="EMBL" id="BAAACA010000043">
    <property type="protein sequence ID" value="GAA0621667.1"/>
    <property type="molecule type" value="Genomic_DNA"/>
</dbReference>
<gene>
    <name evidence="1" type="ORF">GCM10010394_60430</name>
</gene>
<proteinExistence type="predicted"/>
<evidence type="ECO:0000313" key="1">
    <source>
        <dbReference type="EMBL" id="GAA0621667.1"/>
    </source>
</evidence>
<evidence type="ECO:0000313" key="2">
    <source>
        <dbReference type="Proteomes" id="UP001500668"/>
    </source>
</evidence>
<comment type="caution">
    <text evidence="1">The sequence shown here is derived from an EMBL/GenBank/DDBJ whole genome shotgun (WGS) entry which is preliminary data.</text>
</comment>